<evidence type="ECO:0008006" key="4">
    <source>
        <dbReference type="Google" id="ProtNLM"/>
    </source>
</evidence>
<accession>A0A8S3ZV90</accession>
<dbReference type="EMBL" id="CAJHNH020004680">
    <property type="protein sequence ID" value="CAG5131475.1"/>
    <property type="molecule type" value="Genomic_DNA"/>
</dbReference>
<name>A0A8S3ZV90_9EUPU</name>
<keyword evidence="3" id="KW-1185">Reference proteome</keyword>
<dbReference type="InterPro" id="IPR009060">
    <property type="entry name" value="UBA-like_sf"/>
</dbReference>
<feature type="region of interest" description="Disordered" evidence="1">
    <location>
        <begin position="213"/>
        <end position="236"/>
    </location>
</feature>
<dbReference type="AlphaFoldDB" id="A0A8S3ZV90"/>
<feature type="compositionally biased region" description="Polar residues" evidence="1">
    <location>
        <begin position="338"/>
        <end position="352"/>
    </location>
</feature>
<sequence length="360" mass="38183">MSGSNDGSAGTINSLLKYRFTKKPAVKGGHSESPDDDQPNGLIKENSANSNDSQATVLYSSQKCSETSQHSVDSQATVISSQNTVSPSFSQNAKAPADKNNTSQRPVTSSPSSPVFKSHTSQKQDTVITGNSTSPPGGRGKPQNANGASNCSTAGFNPVHKSQNDSSSRATDDQVNQEDFQRLREMFPGSSENRIRAALIVYPRDFQKAVQFMTSEQSKQGEKRPAPISDSDDDMPQVTAVYKRIKTIPESPSPTRVVSVDFLSESRSSKTKTADSNSDAFQKGLDFLRGCFPAKSVEDLKAALAANDGDTQMAVASLSEEGSSDSKLAESLSKKTAGPSSDTKPGKSNSALKPQVAASK</sequence>
<dbReference type="CDD" id="cd14279">
    <property type="entry name" value="CUE"/>
    <property type="match status" value="1"/>
</dbReference>
<evidence type="ECO:0000313" key="2">
    <source>
        <dbReference type="EMBL" id="CAG5131475.1"/>
    </source>
</evidence>
<evidence type="ECO:0000313" key="3">
    <source>
        <dbReference type="Proteomes" id="UP000678393"/>
    </source>
</evidence>
<evidence type="ECO:0000256" key="1">
    <source>
        <dbReference type="SAM" id="MobiDB-lite"/>
    </source>
</evidence>
<feature type="region of interest" description="Disordered" evidence="1">
    <location>
        <begin position="23"/>
        <end position="193"/>
    </location>
</feature>
<dbReference type="OrthoDB" id="10483121at2759"/>
<feature type="compositionally biased region" description="Polar residues" evidence="1">
    <location>
        <begin position="143"/>
        <end position="178"/>
    </location>
</feature>
<organism evidence="2 3">
    <name type="scientific">Candidula unifasciata</name>
    <dbReference type="NCBI Taxonomy" id="100452"/>
    <lineage>
        <taxon>Eukaryota</taxon>
        <taxon>Metazoa</taxon>
        <taxon>Spiralia</taxon>
        <taxon>Lophotrochozoa</taxon>
        <taxon>Mollusca</taxon>
        <taxon>Gastropoda</taxon>
        <taxon>Heterobranchia</taxon>
        <taxon>Euthyneura</taxon>
        <taxon>Panpulmonata</taxon>
        <taxon>Eupulmonata</taxon>
        <taxon>Stylommatophora</taxon>
        <taxon>Helicina</taxon>
        <taxon>Helicoidea</taxon>
        <taxon>Geomitridae</taxon>
        <taxon>Candidula</taxon>
    </lineage>
</organism>
<feature type="non-terminal residue" evidence="2">
    <location>
        <position position="360"/>
    </location>
</feature>
<dbReference type="SUPFAM" id="SSF46934">
    <property type="entry name" value="UBA-like"/>
    <property type="match status" value="1"/>
</dbReference>
<reference evidence="2" key="1">
    <citation type="submission" date="2021-04" db="EMBL/GenBank/DDBJ databases">
        <authorList>
            <consortium name="Molecular Ecology Group"/>
        </authorList>
    </citation>
    <scope>NUCLEOTIDE SEQUENCE</scope>
</reference>
<proteinExistence type="predicted"/>
<protein>
    <recommendedName>
        <fullName evidence="4">CUE domain-containing protein</fullName>
    </recommendedName>
</protein>
<dbReference type="Proteomes" id="UP000678393">
    <property type="component" value="Unassembled WGS sequence"/>
</dbReference>
<comment type="caution">
    <text evidence="2">The sequence shown here is derived from an EMBL/GenBank/DDBJ whole genome shotgun (WGS) entry which is preliminary data.</text>
</comment>
<gene>
    <name evidence="2" type="ORF">CUNI_LOCUS17033</name>
</gene>
<feature type="compositionally biased region" description="Polar residues" evidence="1">
    <location>
        <begin position="46"/>
        <end position="135"/>
    </location>
</feature>
<feature type="region of interest" description="Disordered" evidence="1">
    <location>
        <begin position="315"/>
        <end position="360"/>
    </location>
</feature>